<dbReference type="AlphaFoldDB" id="A0A4Q7AEX9"/>
<dbReference type="Pfam" id="PF00561">
    <property type="entry name" value="Abhydrolase_1"/>
    <property type="match status" value="1"/>
</dbReference>
<keyword evidence="4" id="KW-1185">Reference proteome</keyword>
<evidence type="ECO:0000313" key="4">
    <source>
        <dbReference type="Proteomes" id="UP000293863"/>
    </source>
</evidence>
<dbReference type="Proteomes" id="UP000293863">
    <property type="component" value="Unassembled WGS sequence"/>
</dbReference>
<protein>
    <submittedName>
        <fullName evidence="3">Alpha/beta fold hydrolase</fullName>
    </submittedName>
</protein>
<accession>A0A4Q7AEX9</accession>
<dbReference type="InterPro" id="IPR029058">
    <property type="entry name" value="AB_hydrolase_fold"/>
</dbReference>
<dbReference type="PANTHER" id="PTHR46118:SF4">
    <property type="entry name" value="PROTEIN ABHD11"/>
    <property type="match status" value="1"/>
</dbReference>
<name>A0A4Q7AEX9_9GAMM</name>
<evidence type="ECO:0000259" key="2">
    <source>
        <dbReference type="Pfam" id="PF00561"/>
    </source>
</evidence>
<proteinExistence type="predicted"/>
<keyword evidence="1 3" id="KW-0378">Hydrolase</keyword>
<dbReference type="InterPro" id="IPR000639">
    <property type="entry name" value="Epox_hydrolase-like"/>
</dbReference>
<reference evidence="3 4" key="1">
    <citation type="submission" date="2019-02" db="EMBL/GenBank/DDBJ databases">
        <title>The Batch Genome Submission of Acinetobacter spp. strains.</title>
        <authorList>
            <person name="Qin J."/>
            <person name="Hu Y."/>
            <person name="Ye H."/>
            <person name="Wei L."/>
            <person name="Feng Y."/>
            <person name="Zong Z."/>
        </authorList>
    </citation>
    <scope>NUCLEOTIDE SEQUENCE [LARGE SCALE GENOMIC DNA]</scope>
    <source>
        <strain evidence="3 4">WCHAW060049</strain>
    </source>
</reference>
<dbReference type="InterPro" id="IPR000073">
    <property type="entry name" value="AB_hydrolase_1"/>
</dbReference>
<gene>
    <name evidence="3" type="ORF">EXU28_16025</name>
</gene>
<organism evidence="3 4">
    <name type="scientific">Acinetobacter wuhouensis</name>
    <dbReference type="NCBI Taxonomy" id="1879050"/>
    <lineage>
        <taxon>Bacteria</taxon>
        <taxon>Pseudomonadati</taxon>
        <taxon>Pseudomonadota</taxon>
        <taxon>Gammaproteobacteria</taxon>
        <taxon>Moraxellales</taxon>
        <taxon>Moraxellaceae</taxon>
        <taxon>Acinetobacter</taxon>
    </lineage>
</organism>
<feature type="domain" description="AB hydrolase-1" evidence="2">
    <location>
        <begin position="18"/>
        <end position="246"/>
    </location>
</feature>
<comment type="caution">
    <text evidence="3">The sequence shown here is derived from an EMBL/GenBank/DDBJ whole genome shotgun (WGS) entry which is preliminary data.</text>
</comment>
<dbReference type="GO" id="GO:0016787">
    <property type="term" value="F:hydrolase activity"/>
    <property type="evidence" value="ECO:0007669"/>
    <property type="project" value="UniProtKB-KW"/>
</dbReference>
<dbReference type="Gene3D" id="3.40.50.1820">
    <property type="entry name" value="alpha/beta hydrolase"/>
    <property type="match status" value="1"/>
</dbReference>
<dbReference type="SUPFAM" id="SSF53474">
    <property type="entry name" value="alpha/beta-Hydrolases"/>
    <property type="match status" value="1"/>
</dbReference>
<dbReference type="PRINTS" id="PR00412">
    <property type="entry name" value="EPOXHYDRLASE"/>
</dbReference>
<dbReference type="EMBL" id="SGSQ01000028">
    <property type="protein sequence ID" value="RZG43892.1"/>
    <property type="molecule type" value="Genomic_DNA"/>
</dbReference>
<dbReference type="RefSeq" id="WP_130132396.1">
    <property type="nucleotide sequence ID" value="NZ_SGSQ01000028.1"/>
</dbReference>
<evidence type="ECO:0000313" key="3">
    <source>
        <dbReference type="EMBL" id="RZG43892.1"/>
    </source>
</evidence>
<sequence length="259" mass="29555">MLLNYQFDCIESTVETQTLVLIHGLFGSLSNLGIIARAFQDKFNILQIDVRNHGHSGHSDEMNYNLMANDVLETIDHLNIQNFIVIGHSMGGKIAMKLADLMQQTASDRLQKLIVLDMTPFAYQENHHDQIFKALFAVEEAQVESRKDATEIMRQFLKEEMVIQFLLKSWNKGQWLFNVKALYHHYADILSWDVQTVNAIPTLFIKGGNSPYLSKPEHFEAVNTQFSNVQIKTVEGVGHWLHAEKPAEVNGLIEGFIEN</sequence>
<evidence type="ECO:0000256" key="1">
    <source>
        <dbReference type="ARBA" id="ARBA00022801"/>
    </source>
</evidence>
<dbReference type="PANTHER" id="PTHR46118">
    <property type="entry name" value="PROTEIN ABHD11"/>
    <property type="match status" value="1"/>
</dbReference>